<dbReference type="Proteomes" id="UP000346772">
    <property type="component" value="Unassembled WGS sequence"/>
</dbReference>
<evidence type="ECO:0000313" key="3">
    <source>
        <dbReference type="Proteomes" id="UP000346772"/>
    </source>
</evidence>
<keyword evidence="2" id="KW-0255">Endonuclease</keyword>
<name>A0AAX3GZJ6_CLODI</name>
<evidence type="ECO:0000259" key="1">
    <source>
        <dbReference type="Pfam" id="PF26348"/>
    </source>
</evidence>
<organism evidence="2 3">
    <name type="scientific">Clostridioides difficile</name>
    <name type="common">Peptoclostridium difficile</name>
    <dbReference type="NCBI Taxonomy" id="1496"/>
    <lineage>
        <taxon>Bacteria</taxon>
        <taxon>Bacillati</taxon>
        <taxon>Bacillota</taxon>
        <taxon>Clostridia</taxon>
        <taxon>Peptostreptococcales</taxon>
        <taxon>Peptostreptococcaceae</taxon>
        <taxon>Clostridioides</taxon>
    </lineage>
</organism>
<evidence type="ECO:0000313" key="2">
    <source>
        <dbReference type="EMBL" id="VFD54205.1"/>
    </source>
</evidence>
<sequence length="189" mass="22007">MNNYNSINNLQIGKTYSNDEIKEIFKCSTQGGMIKSNTTKTLVIFSDHTKSIYDDIWYDNTLIYTGMRKKGDQVLKGNQNITLYESETNGIKVHLFETFVSTKHIYKGFVKLSGTPFIGEQEDVDGINRKVWLFPLKLINNIPIEKNLLEYNKNLKSKKARKMTQLELKDNIKNKTIYKNCYIKTICKR</sequence>
<reference evidence="2 3" key="1">
    <citation type="submission" date="2019-02" db="EMBL/GenBank/DDBJ databases">
        <authorList>
            <consortium name="Pathogen Informatics"/>
        </authorList>
    </citation>
    <scope>NUCLEOTIDE SEQUENCE [LARGE SCALE GENOMIC DNA]</scope>
    <source>
        <strain evidence="2 3">078GUE027</strain>
    </source>
</reference>
<keyword evidence="2" id="KW-0540">Nuclease</keyword>
<dbReference type="RefSeq" id="WP_003417364.1">
    <property type="nucleotide sequence ID" value="NZ_BEHB01000003.1"/>
</dbReference>
<protein>
    <submittedName>
        <fullName evidence="2">HNH endonuclease</fullName>
    </submittedName>
</protein>
<dbReference type="InterPro" id="IPR058712">
    <property type="entry name" value="SRA_ScoMcrA"/>
</dbReference>
<accession>A0AAX3GZJ6</accession>
<dbReference type="GO" id="GO:0004519">
    <property type="term" value="F:endonuclease activity"/>
    <property type="evidence" value="ECO:0007669"/>
    <property type="project" value="UniProtKB-KW"/>
</dbReference>
<dbReference type="EMBL" id="CAADAT010000008">
    <property type="protein sequence ID" value="VFD54205.1"/>
    <property type="molecule type" value="Genomic_DNA"/>
</dbReference>
<comment type="caution">
    <text evidence="2">The sequence shown here is derived from an EMBL/GenBank/DDBJ whole genome shotgun (WGS) entry which is preliminary data.</text>
</comment>
<keyword evidence="2" id="KW-0378">Hydrolase</keyword>
<gene>
    <name evidence="2" type="ORF">SAMEA1710456_01688</name>
</gene>
<feature type="domain" description="ScoMcrA-like SRA" evidence="1">
    <location>
        <begin position="13"/>
        <end position="150"/>
    </location>
</feature>
<dbReference type="Pfam" id="PF26348">
    <property type="entry name" value="SRA_ScoMcrA"/>
    <property type="match status" value="1"/>
</dbReference>
<proteinExistence type="predicted"/>
<dbReference type="AlphaFoldDB" id="A0AAX3GZJ6"/>